<name>A0A0G1RFP9_9BACT</name>
<organism evidence="9 10">
    <name type="scientific">Candidatus Amesbacteria bacterium GW2011_GWA2_47_11</name>
    <dbReference type="NCBI Taxonomy" id="1618357"/>
    <lineage>
        <taxon>Bacteria</taxon>
        <taxon>Candidatus Amesiibacteriota</taxon>
    </lineage>
</organism>
<dbReference type="PANTHER" id="PTHR30255">
    <property type="entry name" value="SINGLE-STRANDED-DNA-SPECIFIC EXONUCLEASE RECJ"/>
    <property type="match status" value="1"/>
</dbReference>
<feature type="domain" description="RecJ OB" evidence="8">
    <location>
        <begin position="427"/>
        <end position="530"/>
    </location>
</feature>
<evidence type="ECO:0000259" key="8">
    <source>
        <dbReference type="Pfam" id="PF17768"/>
    </source>
</evidence>
<dbReference type="Gene3D" id="2.40.50.460">
    <property type="match status" value="1"/>
</dbReference>
<keyword evidence="4" id="KW-0378">Hydrolase</keyword>
<dbReference type="InterPro" id="IPR004610">
    <property type="entry name" value="RecJ"/>
</dbReference>
<dbReference type="PATRIC" id="fig|1618357.3.peg.750"/>
<evidence type="ECO:0000256" key="5">
    <source>
        <dbReference type="ARBA" id="ARBA00022839"/>
    </source>
</evidence>
<protein>
    <recommendedName>
        <fullName evidence="2">Single-stranded-DNA-specific exonuclease RecJ</fullName>
    </recommendedName>
</protein>
<dbReference type="SUPFAM" id="SSF64182">
    <property type="entry name" value="DHH phosphoesterases"/>
    <property type="match status" value="1"/>
</dbReference>
<proteinExistence type="inferred from homology"/>
<dbReference type="Proteomes" id="UP000034607">
    <property type="component" value="Unassembled WGS sequence"/>
</dbReference>
<evidence type="ECO:0000259" key="7">
    <source>
        <dbReference type="Pfam" id="PF02272"/>
    </source>
</evidence>
<comment type="caution">
    <text evidence="9">The sequence shown here is derived from an EMBL/GenBank/DDBJ whole genome shotgun (WGS) entry which is preliminary data.</text>
</comment>
<evidence type="ECO:0000256" key="1">
    <source>
        <dbReference type="ARBA" id="ARBA00005915"/>
    </source>
</evidence>
<feature type="domain" description="DHHA1" evidence="7">
    <location>
        <begin position="325"/>
        <end position="410"/>
    </location>
</feature>
<evidence type="ECO:0000313" key="10">
    <source>
        <dbReference type="Proteomes" id="UP000034607"/>
    </source>
</evidence>
<reference evidence="9 10" key="1">
    <citation type="journal article" date="2015" name="Nature">
        <title>rRNA introns, odd ribosomes, and small enigmatic genomes across a large radiation of phyla.</title>
        <authorList>
            <person name="Brown C.T."/>
            <person name="Hug L.A."/>
            <person name="Thomas B.C."/>
            <person name="Sharon I."/>
            <person name="Castelle C.J."/>
            <person name="Singh A."/>
            <person name="Wilkins M.J."/>
            <person name="Williams K.H."/>
            <person name="Banfield J.F."/>
        </authorList>
    </citation>
    <scope>NUCLEOTIDE SEQUENCE [LARGE SCALE GENOMIC DNA]</scope>
</reference>
<dbReference type="PANTHER" id="PTHR30255:SF2">
    <property type="entry name" value="SINGLE-STRANDED-DNA-SPECIFIC EXONUCLEASE RECJ"/>
    <property type="match status" value="1"/>
</dbReference>
<dbReference type="InterPro" id="IPR038763">
    <property type="entry name" value="DHH_sf"/>
</dbReference>
<feature type="domain" description="DDH" evidence="6">
    <location>
        <begin position="63"/>
        <end position="177"/>
    </location>
</feature>
<dbReference type="InterPro" id="IPR051673">
    <property type="entry name" value="SSDNA_exonuclease_RecJ"/>
</dbReference>
<dbReference type="Pfam" id="PF17768">
    <property type="entry name" value="RecJ_OB"/>
    <property type="match status" value="1"/>
</dbReference>
<sequence>MQTDKIIGLLLKNRGLTSPEAVEGFFHPPHPKDLSLKSSGLSASRVTSAVRLIRSHIQQNHPIAVYGDYDVDGICATAVIWETLHAHSPHVFPHIPHRKDEGYGLTQKGIDHCLSQGAKLIITVDNGIVAHEQIEYCRSRGCDVIVIDHHEPVDTLPKANVLLHSTATTATGLSWFFSREFQNSDQRPTNNDQLSLVSLATICDIVPLMGLNRSLAKFGLIELNQTRRPGLLALFRESGLTAANDQRATINSYHVGFIIGPRLNAMGRLEHALDSLRLLCTTDPDRAAKLAVALNDTNRSRQDLTVSAFTHAQTLVDENNLPSLIIVADTSYDQGIIGLIAARLVEKYHRPAIAVSIGEAESKASARSVAGFNITDHIRTAGDLLTSVGGHAMAAGFSFSNAHLEQVISALSHPEIDPDLFVKSRRIDVEVPLSAINLDLYLRLLDFEPYGLGNPQPVFSTSNIQITNIRYVGRDNQHLKFKVDGLDAIYFNAPSAMNDELIINNPVNLVYRISLDTFNRQSHIQLVVQDIIPVSSPTIPLS</sequence>
<evidence type="ECO:0000256" key="2">
    <source>
        <dbReference type="ARBA" id="ARBA00019841"/>
    </source>
</evidence>
<gene>
    <name evidence="9" type="ORF">UX78_C0015G0049</name>
</gene>
<dbReference type="GO" id="GO:0006281">
    <property type="term" value="P:DNA repair"/>
    <property type="evidence" value="ECO:0007669"/>
    <property type="project" value="InterPro"/>
</dbReference>
<dbReference type="GO" id="GO:0003676">
    <property type="term" value="F:nucleic acid binding"/>
    <property type="evidence" value="ECO:0007669"/>
    <property type="project" value="InterPro"/>
</dbReference>
<comment type="similarity">
    <text evidence="1">Belongs to the RecJ family.</text>
</comment>
<evidence type="ECO:0000256" key="4">
    <source>
        <dbReference type="ARBA" id="ARBA00022801"/>
    </source>
</evidence>
<dbReference type="Pfam" id="PF02272">
    <property type="entry name" value="DHHA1"/>
    <property type="match status" value="1"/>
</dbReference>
<dbReference type="Gene3D" id="3.90.1640.30">
    <property type="match status" value="1"/>
</dbReference>
<keyword evidence="3" id="KW-0540">Nuclease</keyword>
<evidence type="ECO:0000259" key="6">
    <source>
        <dbReference type="Pfam" id="PF01368"/>
    </source>
</evidence>
<dbReference type="EMBL" id="LCNM01000015">
    <property type="protein sequence ID" value="KKU55902.1"/>
    <property type="molecule type" value="Genomic_DNA"/>
</dbReference>
<evidence type="ECO:0000256" key="3">
    <source>
        <dbReference type="ARBA" id="ARBA00022722"/>
    </source>
</evidence>
<dbReference type="InterPro" id="IPR001667">
    <property type="entry name" value="DDH_dom"/>
</dbReference>
<dbReference type="InterPro" id="IPR003156">
    <property type="entry name" value="DHHA1_dom"/>
</dbReference>
<evidence type="ECO:0000313" key="9">
    <source>
        <dbReference type="EMBL" id="KKU55902.1"/>
    </source>
</evidence>
<dbReference type="AlphaFoldDB" id="A0A0G1RFP9"/>
<accession>A0A0G1RFP9</accession>
<dbReference type="GO" id="GO:0006310">
    <property type="term" value="P:DNA recombination"/>
    <property type="evidence" value="ECO:0007669"/>
    <property type="project" value="InterPro"/>
</dbReference>
<keyword evidence="5 9" id="KW-0269">Exonuclease</keyword>
<dbReference type="InterPro" id="IPR041122">
    <property type="entry name" value="RecJ_OB"/>
</dbReference>
<dbReference type="NCBIfam" id="TIGR00644">
    <property type="entry name" value="recJ"/>
    <property type="match status" value="1"/>
</dbReference>
<dbReference type="Pfam" id="PF01368">
    <property type="entry name" value="DHH"/>
    <property type="match status" value="1"/>
</dbReference>
<dbReference type="GO" id="GO:0008409">
    <property type="term" value="F:5'-3' exonuclease activity"/>
    <property type="evidence" value="ECO:0007669"/>
    <property type="project" value="InterPro"/>
</dbReference>